<evidence type="ECO:0000256" key="2">
    <source>
        <dbReference type="SAM" id="Phobius"/>
    </source>
</evidence>
<dbReference type="InterPro" id="IPR010295">
    <property type="entry name" value="DUF898"/>
</dbReference>
<evidence type="ECO:0000313" key="4">
    <source>
        <dbReference type="Proteomes" id="UP000287917"/>
    </source>
</evidence>
<keyword evidence="2" id="KW-1133">Transmembrane helix</keyword>
<comment type="caution">
    <text evidence="3">The sequence shown here is derived from an EMBL/GenBank/DDBJ whole genome shotgun (WGS) entry which is preliminary data.</text>
</comment>
<accession>A0A432GMQ4</accession>
<dbReference type="AlphaFoldDB" id="A0A432GMQ4"/>
<feature type="transmembrane region" description="Helical" evidence="2">
    <location>
        <begin position="138"/>
        <end position="164"/>
    </location>
</feature>
<feature type="transmembrane region" description="Helical" evidence="2">
    <location>
        <begin position="58"/>
        <end position="79"/>
    </location>
</feature>
<keyword evidence="2" id="KW-0472">Membrane</keyword>
<feature type="compositionally biased region" description="Acidic residues" evidence="1">
    <location>
        <begin position="1"/>
        <end position="13"/>
    </location>
</feature>
<feature type="region of interest" description="Disordered" evidence="1">
    <location>
        <begin position="1"/>
        <end position="38"/>
    </location>
</feature>
<dbReference type="Pfam" id="PF05987">
    <property type="entry name" value="DUF898"/>
    <property type="match status" value="2"/>
</dbReference>
<feature type="transmembrane region" description="Helical" evidence="2">
    <location>
        <begin position="238"/>
        <end position="257"/>
    </location>
</feature>
<proteinExistence type="predicted"/>
<organism evidence="3 4">
    <name type="scientific">SAR324 cluster bacterium</name>
    <dbReference type="NCBI Taxonomy" id="2024889"/>
    <lineage>
        <taxon>Bacteria</taxon>
        <taxon>Deltaproteobacteria</taxon>
        <taxon>SAR324 cluster</taxon>
    </lineage>
</organism>
<dbReference type="EMBL" id="QNZK01000227">
    <property type="protein sequence ID" value="RTZ84310.1"/>
    <property type="molecule type" value="Genomic_DNA"/>
</dbReference>
<gene>
    <name evidence="3" type="ORF">DSY96_06405</name>
</gene>
<evidence type="ECO:0000313" key="3">
    <source>
        <dbReference type="EMBL" id="RTZ84310.1"/>
    </source>
</evidence>
<feature type="transmembrane region" description="Helical" evidence="2">
    <location>
        <begin position="289"/>
        <end position="309"/>
    </location>
</feature>
<evidence type="ECO:0000256" key="1">
    <source>
        <dbReference type="SAM" id="MobiDB-lite"/>
    </source>
</evidence>
<feature type="transmembrane region" description="Helical" evidence="2">
    <location>
        <begin position="185"/>
        <end position="206"/>
    </location>
</feature>
<reference evidence="3 4" key="1">
    <citation type="submission" date="2018-06" db="EMBL/GenBank/DDBJ databases">
        <title>Combined omics and stable isotope probing to characterize newly discovered Mariana Back-Arc vent microbial communities.</title>
        <authorList>
            <person name="Trembath-Reichert E."/>
            <person name="Huber J.A."/>
        </authorList>
    </citation>
    <scope>NUCLEOTIDE SEQUENCE [LARGE SCALE GENOMIC DNA]</scope>
    <source>
        <strain evidence="3">MAG 58</strain>
    </source>
</reference>
<dbReference type="Proteomes" id="UP000287917">
    <property type="component" value="Unassembled WGS sequence"/>
</dbReference>
<keyword evidence="2" id="KW-0812">Transmembrane</keyword>
<protein>
    <submittedName>
        <fullName evidence="3">DUF898 domain-containing protein</fullName>
    </submittedName>
</protein>
<name>A0A432GMQ4_9DELT</name>
<sequence length="353" mass="40498">MAEDEKEQTEFDEELNRQEALNTETAGNEIVPDEESTEEETVLEGVCPLSFEGNGAELFGILMKNFFLNLLTLGIYYPWAKAKQLRYYYGSSRIHGSDFQFHGTGREMFIGLTKALVVLAVLNFIYEGILAGILSESLLFLTVFLYLFIFFLLILIASVGARRYRMSRTSWRGIRFRFLGTFKDTVILVAKGWILTVLSLGFYYPFYLNRFQDFWTTKTTFGNIAFSYDGLGREVSRIWLKGMLLTILTLGIYLFWLKANLQRYFWSHSSFGESRIISKLYGGMLLKETLIFLLIMILTFGIGRAWAVVRYKNFYLGTFSLEGKIDLAAIKQSEARLTGATGEGMADFFDVEM</sequence>
<feature type="transmembrane region" description="Helical" evidence="2">
    <location>
        <begin position="108"/>
        <end position="126"/>
    </location>
</feature>